<gene>
    <name evidence="2" type="ORF">FIBSPDRAFT_1005449</name>
</gene>
<name>A0A166PJX0_9AGAM</name>
<evidence type="ECO:0000313" key="3">
    <source>
        <dbReference type="Proteomes" id="UP000076532"/>
    </source>
</evidence>
<dbReference type="AlphaFoldDB" id="A0A166PJX0"/>
<sequence>MSDDEAPTALQTVRPIPREIRKVGRGHLTDDIETIFQQDKELNGWWCRPCRCAQGQCSPSQRKQFHKANPHFSRSFHSALYIKLCTEKGISMHGRALSELTELSPSVPEVSGPLKERIRCLQGELSKFLALSTTLESEKQQFEQAAMVAEQANETLTEANSQLKDSNGKLEDEIESLLTDQEKAEQNMLQMDRDALQLKAEVESLLASQEKALQKALQVDAEALQRNAEVESLITSQEKAEQKMLQMDMEALRRNTEIESLARDLEESNYACTAALAEKDNLRSTMSMITKLSIGDVEVIRQRE</sequence>
<protein>
    <submittedName>
        <fullName evidence="2">Uncharacterized protein</fullName>
    </submittedName>
</protein>
<dbReference type="Proteomes" id="UP000076532">
    <property type="component" value="Unassembled WGS sequence"/>
</dbReference>
<organism evidence="2 3">
    <name type="scientific">Athelia psychrophila</name>
    <dbReference type="NCBI Taxonomy" id="1759441"/>
    <lineage>
        <taxon>Eukaryota</taxon>
        <taxon>Fungi</taxon>
        <taxon>Dikarya</taxon>
        <taxon>Basidiomycota</taxon>
        <taxon>Agaricomycotina</taxon>
        <taxon>Agaricomycetes</taxon>
        <taxon>Agaricomycetidae</taxon>
        <taxon>Atheliales</taxon>
        <taxon>Atheliaceae</taxon>
        <taxon>Athelia</taxon>
    </lineage>
</organism>
<proteinExistence type="predicted"/>
<reference evidence="2 3" key="1">
    <citation type="journal article" date="2016" name="Mol. Biol. Evol.">
        <title>Comparative Genomics of Early-Diverging Mushroom-Forming Fungi Provides Insights into the Origins of Lignocellulose Decay Capabilities.</title>
        <authorList>
            <person name="Nagy L.G."/>
            <person name="Riley R."/>
            <person name="Tritt A."/>
            <person name="Adam C."/>
            <person name="Daum C."/>
            <person name="Floudas D."/>
            <person name="Sun H."/>
            <person name="Yadav J.S."/>
            <person name="Pangilinan J."/>
            <person name="Larsson K.H."/>
            <person name="Matsuura K."/>
            <person name="Barry K."/>
            <person name="Labutti K."/>
            <person name="Kuo R."/>
            <person name="Ohm R.A."/>
            <person name="Bhattacharya S.S."/>
            <person name="Shirouzu T."/>
            <person name="Yoshinaga Y."/>
            <person name="Martin F.M."/>
            <person name="Grigoriev I.V."/>
            <person name="Hibbett D.S."/>
        </authorList>
    </citation>
    <scope>NUCLEOTIDE SEQUENCE [LARGE SCALE GENOMIC DNA]</scope>
    <source>
        <strain evidence="2 3">CBS 109695</strain>
    </source>
</reference>
<keyword evidence="1" id="KW-0175">Coiled coil</keyword>
<dbReference type="EMBL" id="KV417516">
    <property type="protein sequence ID" value="KZP26171.1"/>
    <property type="molecule type" value="Genomic_DNA"/>
</dbReference>
<keyword evidence="3" id="KW-1185">Reference proteome</keyword>
<accession>A0A166PJX0</accession>
<feature type="coiled-coil region" evidence="1">
    <location>
        <begin position="135"/>
        <end position="201"/>
    </location>
</feature>
<evidence type="ECO:0000313" key="2">
    <source>
        <dbReference type="EMBL" id="KZP26171.1"/>
    </source>
</evidence>
<evidence type="ECO:0000256" key="1">
    <source>
        <dbReference type="SAM" id="Coils"/>
    </source>
</evidence>